<dbReference type="AlphaFoldDB" id="A0A5S9Y616"/>
<organism evidence="1 2">
    <name type="scientific">Arabidopsis thaliana</name>
    <name type="common">Mouse-ear cress</name>
    <dbReference type="NCBI Taxonomy" id="3702"/>
    <lineage>
        <taxon>Eukaryota</taxon>
        <taxon>Viridiplantae</taxon>
        <taxon>Streptophyta</taxon>
        <taxon>Embryophyta</taxon>
        <taxon>Tracheophyta</taxon>
        <taxon>Spermatophyta</taxon>
        <taxon>Magnoliopsida</taxon>
        <taxon>eudicotyledons</taxon>
        <taxon>Gunneridae</taxon>
        <taxon>Pentapetalae</taxon>
        <taxon>rosids</taxon>
        <taxon>malvids</taxon>
        <taxon>Brassicales</taxon>
        <taxon>Brassicaceae</taxon>
        <taxon>Camelineae</taxon>
        <taxon>Arabidopsis</taxon>
    </lineage>
</organism>
<protein>
    <submittedName>
        <fullName evidence="1">Uncharacterized protein</fullName>
    </submittedName>
</protein>
<evidence type="ECO:0000313" key="1">
    <source>
        <dbReference type="EMBL" id="CAA0403999.1"/>
    </source>
</evidence>
<sequence length="126" mass="14570">MGGDMGGNNKGHLQNQYRTDWAQVLDYVSNQSKVERRAICLAMLYKPLSIQFERRGMEEGTKKNHIRGLLSQNGFINKFVFIFPPFEQEEIDGTTKRIKHGSLLEFKLLRSPNQAALLQAFFFLLF</sequence>
<dbReference type="EMBL" id="CACSHJ010000096">
    <property type="protein sequence ID" value="CAA0403999.1"/>
    <property type="molecule type" value="Genomic_DNA"/>
</dbReference>
<gene>
    <name evidence="1" type="ORF">C24_LOCUS22794</name>
</gene>
<name>A0A5S9Y616_ARATH</name>
<proteinExistence type="predicted"/>
<accession>A0A5S9Y616</accession>
<evidence type="ECO:0000313" key="2">
    <source>
        <dbReference type="Proteomes" id="UP000434276"/>
    </source>
</evidence>
<dbReference type="OrthoDB" id="10343741at2759"/>
<dbReference type="Proteomes" id="UP000434276">
    <property type="component" value="Unassembled WGS sequence"/>
</dbReference>
<reference evidence="1 2" key="1">
    <citation type="submission" date="2019-12" db="EMBL/GenBank/DDBJ databases">
        <authorList>
            <person name="Jiao W.-B."/>
            <person name="Schneeberger K."/>
        </authorList>
    </citation>
    <scope>NUCLEOTIDE SEQUENCE [LARGE SCALE GENOMIC DNA]</scope>
    <source>
        <strain evidence="2">cv. C24</strain>
    </source>
</reference>